<name>A0A6J4I7X6_9PROT</name>
<dbReference type="EC" id="1.3.99.20" evidence="2"/>
<feature type="non-terminal residue" evidence="2">
    <location>
        <position position="1"/>
    </location>
</feature>
<organism evidence="2">
    <name type="scientific">uncultured Craurococcus sp</name>
    <dbReference type="NCBI Taxonomy" id="1135998"/>
    <lineage>
        <taxon>Bacteria</taxon>
        <taxon>Pseudomonadati</taxon>
        <taxon>Pseudomonadota</taxon>
        <taxon>Alphaproteobacteria</taxon>
        <taxon>Acetobacterales</taxon>
        <taxon>Acetobacteraceae</taxon>
        <taxon>Craurococcus</taxon>
        <taxon>environmental samples</taxon>
    </lineage>
</organism>
<gene>
    <name evidence="2" type="ORF">AVDCRST_MAG27-1617</name>
</gene>
<dbReference type="GO" id="GO:0016491">
    <property type="term" value="F:oxidoreductase activity"/>
    <property type="evidence" value="ECO:0007669"/>
    <property type="project" value="UniProtKB-KW"/>
</dbReference>
<feature type="compositionally biased region" description="Basic and acidic residues" evidence="1">
    <location>
        <begin position="1"/>
        <end position="13"/>
    </location>
</feature>
<dbReference type="AlphaFoldDB" id="A0A6J4I7X6"/>
<accession>A0A6J4I7X6</accession>
<feature type="non-terminal residue" evidence="2">
    <location>
        <position position="157"/>
    </location>
</feature>
<dbReference type="EMBL" id="CADCTD010000068">
    <property type="protein sequence ID" value="CAA9244712.1"/>
    <property type="molecule type" value="Genomic_DNA"/>
</dbReference>
<protein>
    <submittedName>
        <fullName evidence="2">4-hydroxybenzoyl-CoA reductase, gamma subunit</fullName>
        <ecNumber evidence="2">1.3.99.20</ecNumber>
    </submittedName>
</protein>
<sequence length="157" mass="16999">GAEAGHLHAERRAQGRLHGGRPEPARPAASRRRRPLAEIRLRPGHLRGLHHPAGRRAAACLPPPRGGGGGAADRYGHRPRRARAASPPGRLHGTLRGAVRLLHTWDADGGQGAAGPQSRPDARGGDRGDRRKSLPLHRLRADHRRHPRCRGRKEAGM</sequence>
<feature type="compositionally biased region" description="Basic residues" evidence="1">
    <location>
        <begin position="42"/>
        <end position="54"/>
    </location>
</feature>
<feature type="compositionally biased region" description="Basic residues" evidence="1">
    <location>
        <begin position="133"/>
        <end position="151"/>
    </location>
</feature>
<proteinExistence type="predicted"/>
<reference evidence="2" key="1">
    <citation type="submission" date="2020-02" db="EMBL/GenBank/DDBJ databases">
        <authorList>
            <person name="Meier V. D."/>
        </authorList>
    </citation>
    <scope>NUCLEOTIDE SEQUENCE</scope>
    <source>
        <strain evidence="2">AVDCRST_MAG27</strain>
    </source>
</reference>
<evidence type="ECO:0000256" key="1">
    <source>
        <dbReference type="SAM" id="MobiDB-lite"/>
    </source>
</evidence>
<keyword evidence="2" id="KW-0560">Oxidoreductase</keyword>
<evidence type="ECO:0000313" key="2">
    <source>
        <dbReference type="EMBL" id="CAA9244712.1"/>
    </source>
</evidence>
<feature type="region of interest" description="Disordered" evidence="1">
    <location>
        <begin position="1"/>
        <end position="157"/>
    </location>
</feature>
<feature type="compositionally biased region" description="Basic and acidic residues" evidence="1">
    <location>
        <begin position="120"/>
        <end position="132"/>
    </location>
</feature>